<protein>
    <submittedName>
        <fullName evidence="2">DUF3299 domain-containing protein</fullName>
    </submittedName>
</protein>
<proteinExistence type="predicted"/>
<dbReference type="InterPro" id="IPR021727">
    <property type="entry name" value="DUF3299"/>
</dbReference>
<sequence length="154" mass="16641">MKNLFAGMLLSVFACGLNAAEPLEVYWEDLKPADSVLAEQSVDHSGSGASSQALAPVIDSFNGKLVKVPGFVVPLEGDKNTFSEILLVPYFGACIHVPPPPSNQIIYVKFAEPVPIDNLYDPIWVVGVLSTETWQGDIATTGYRLAAQTVELYQ</sequence>
<accession>A0ABW1XM26</accession>
<evidence type="ECO:0000313" key="2">
    <source>
        <dbReference type="EMBL" id="MFC6441226.1"/>
    </source>
</evidence>
<dbReference type="Gene3D" id="2.40.50.870">
    <property type="entry name" value="Protein of unknown function (DUF3299)"/>
    <property type="match status" value="1"/>
</dbReference>
<dbReference type="RefSeq" id="WP_131258442.1">
    <property type="nucleotide sequence ID" value="NZ_JBHSUS010000001.1"/>
</dbReference>
<feature type="signal peptide" evidence="1">
    <location>
        <begin position="1"/>
        <end position="19"/>
    </location>
</feature>
<evidence type="ECO:0000256" key="1">
    <source>
        <dbReference type="SAM" id="SignalP"/>
    </source>
</evidence>
<name>A0ABW1XM26_9ALTE</name>
<keyword evidence="3" id="KW-1185">Reference proteome</keyword>
<organism evidence="2 3">
    <name type="scientific">Pseudobowmanella zhangzhouensis</name>
    <dbReference type="NCBI Taxonomy" id="1537679"/>
    <lineage>
        <taxon>Bacteria</taxon>
        <taxon>Pseudomonadati</taxon>
        <taxon>Pseudomonadota</taxon>
        <taxon>Gammaproteobacteria</taxon>
        <taxon>Alteromonadales</taxon>
        <taxon>Alteromonadaceae</taxon>
    </lineage>
</organism>
<dbReference type="EMBL" id="JBHSUS010000001">
    <property type="protein sequence ID" value="MFC6441226.1"/>
    <property type="molecule type" value="Genomic_DNA"/>
</dbReference>
<dbReference type="Pfam" id="PF11736">
    <property type="entry name" value="DUF3299"/>
    <property type="match status" value="1"/>
</dbReference>
<feature type="chain" id="PRO_5047147196" evidence="1">
    <location>
        <begin position="20"/>
        <end position="154"/>
    </location>
</feature>
<gene>
    <name evidence="2" type="ORF">ACFP85_13820</name>
</gene>
<reference evidence="3" key="1">
    <citation type="journal article" date="2019" name="Int. J. Syst. Evol. Microbiol.">
        <title>The Global Catalogue of Microorganisms (GCM) 10K type strain sequencing project: providing services to taxonomists for standard genome sequencing and annotation.</title>
        <authorList>
            <consortium name="The Broad Institute Genomics Platform"/>
            <consortium name="The Broad Institute Genome Sequencing Center for Infectious Disease"/>
            <person name="Wu L."/>
            <person name="Ma J."/>
        </authorList>
    </citation>
    <scope>NUCLEOTIDE SEQUENCE [LARGE SCALE GENOMIC DNA]</scope>
    <source>
        <strain evidence="3">CGMCC 1.16031</strain>
    </source>
</reference>
<dbReference type="Proteomes" id="UP001596364">
    <property type="component" value="Unassembled WGS sequence"/>
</dbReference>
<dbReference type="PROSITE" id="PS51257">
    <property type="entry name" value="PROKAR_LIPOPROTEIN"/>
    <property type="match status" value="1"/>
</dbReference>
<comment type="caution">
    <text evidence="2">The sequence shown here is derived from an EMBL/GenBank/DDBJ whole genome shotgun (WGS) entry which is preliminary data.</text>
</comment>
<evidence type="ECO:0000313" key="3">
    <source>
        <dbReference type="Proteomes" id="UP001596364"/>
    </source>
</evidence>
<keyword evidence="1" id="KW-0732">Signal</keyword>